<name>A0AAD3Y5I7_NEPGR</name>
<dbReference type="SUPFAM" id="SSF56672">
    <property type="entry name" value="DNA/RNA polymerases"/>
    <property type="match status" value="1"/>
</dbReference>
<evidence type="ECO:0000313" key="3">
    <source>
        <dbReference type="Proteomes" id="UP001279734"/>
    </source>
</evidence>
<organism evidence="2 3">
    <name type="scientific">Nepenthes gracilis</name>
    <name type="common">Slender pitcher plant</name>
    <dbReference type="NCBI Taxonomy" id="150966"/>
    <lineage>
        <taxon>Eukaryota</taxon>
        <taxon>Viridiplantae</taxon>
        <taxon>Streptophyta</taxon>
        <taxon>Embryophyta</taxon>
        <taxon>Tracheophyta</taxon>
        <taxon>Spermatophyta</taxon>
        <taxon>Magnoliopsida</taxon>
        <taxon>eudicotyledons</taxon>
        <taxon>Gunneridae</taxon>
        <taxon>Pentapetalae</taxon>
        <taxon>Caryophyllales</taxon>
        <taxon>Nepenthaceae</taxon>
        <taxon>Nepenthes</taxon>
    </lineage>
</organism>
<dbReference type="InterPro" id="IPR043502">
    <property type="entry name" value="DNA/RNA_pol_sf"/>
</dbReference>
<comment type="caution">
    <text evidence="2">The sequence shown here is derived from an EMBL/GenBank/DDBJ whole genome shotgun (WGS) entry which is preliminary data.</text>
</comment>
<evidence type="ECO:0000313" key="2">
    <source>
        <dbReference type="EMBL" id="GMH30432.1"/>
    </source>
</evidence>
<dbReference type="PANTHER" id="PTHR19446">
    <property type="entry name" value="REVERSE TRANSCRIPTASES"/>
    <property type="match status" value="1"/>
</dbReference>
<reference evidence="2" key="1">
    <citation type="submission" date="2023-05" db="EMBL/GenBank/DDBJ databases">
        <title>Nepenthes gracilis genome sequencing.</title>
        <authorList>
            <person name="Fukushima K."/>
        </authorList>
    </citation>
    <scope>NUCLEOTIDE SEQUENCE</scope>
    <source>
        <strain evidence="2">SING2019-196</strain>
    </source>
</reference>
<proteinExistence type="predicted"/>
<dbReference type="AlphaFoldDB" id="A0AAD3Y5I7"/>
<sequence length="224" mass="25433">MENVKNLIVDHFSKALGIGRSYGSVSADRIRPYILHTVPESLMDLLVGPVSDDEIRKTIFSIGDYRAPGPDGFSAHFFKEAWDIMGPSVCEAIRDFFNHGLLLKQMNSTIISLIPKVQSPRLVSDYRPISCYNVIYKVISKIIANRLKMRLSYLVDKCQTAFVAGRHISDNILLAQELLHKYHLGHGPPRCTLKIDLMKAYDSIHWDFIISVLTIMNFPPKMIN</sequence>
<dbReference type="Proteomes" id="UP001279734">
    <property type="component" value="Unassembled WGS sequence"/>
</dbReference>
<protein>
    <recommendedName>
        <fullName evidence="1">Reverse transcriptase domain-containing protein</fullName>
    </recommendedName>
</protein>
<keyword evidence="3" id="KW-1185">Reference proteome</keyword>
<gene>
    <name evidence="2" type="ORF">Nepgr_032275</name>
</gene>
<dbReference type="Pfam" id="PF00078">
    <property type="entry name" value="RVT_1"/>
    <property type="match status" value="1"/>
</dbReference>
<dbReference type="InterPro" id="IPR000477">
    <property type="entry name" value="RT_dom"/>
</dbReference>
<accession>A0AAD3Y5I7</accession>
<evidence type="ECO:0000259" key="1">
    <source>
        <dbReference type="Pfam" id="PF00078"/>
    </source>
</evidence>
<feature type="domain" description="Reverse transcriptase" evidence="1">
    <location>
        <begin position="114"/>
        <end position="221"/>
    </location>
</feature>
<dbReference type="EMBL" id="BSYO01000038">
    <property type="protein sequence ID" value="GMH30432.1"/>
    <property type="molecule type" value="Genomic_DNA"/>
</dbReference>